<dbReference type="WBParaSite" id="TTAC_0000822701-mRNA-1">
    <property type="protein sequence ID" value="TTAC_0000822701-mRNA-1"/>
    <property type="gene ID" value="TTAC_0000822701"/>
</dbReference>
<reference evidence="2 3" key="2">
    <citation type="submission" date="2018-11" db="EMBL/GenBank/DDBJ databases">
        <authorList>
            <consortium name="Pathogen Informatics"/>
        </authorList>
    </citation>
    <scope>NUCLEOTIDE SEQUENCE [LARGE SCALE GENOMIC DNA]</scope>
</reference>
<evidence type="ECO:0000313" key="4">
    <source>
        <dbReference type="WBParaSite" id="TTAC_0000822701-mRNA-1"/>
    </source>
</evidence>
<feature type="compositionally biased region" description="Pro residues" evidence="1">
    <location>
        <begin position="21"/>
        <end position="30"/>
    </location>
</feature>
<reference evidence="4" key="1">
    <citation type="submission" date="2017-02" db="UniProtKB">
        <authorList>
            <consortium name="WormBaseParasite"/>
        </authorList>
    </citation>
    <scope>IDENTIFICATION</scope>
</reference>
<proteinExistence type="predicted"/>
<evidence type="ECO:0000256" key="1">
    <source>
        <dbReference type="SAM" id="MobiDB-lite"/>
    </source>
</evidence>
<evidence type="ECO:0000313" key="2">
    <source>
        <dbReference type="EMBL" id="VDM32726.1"/>
    </source>
</evidence>
<protein>
    <submittedName>
        <fullName evidence="4">Secreted protein</fullName>
    </submittedName>
</protein>
<feature type="compositionally biased region" description="Polar residues" evidence="1">
    <location>
        <begin position="41"/>
        <end position="55"/>
    </location>
</feature>
<keyword evidence="3" id="KW-1185">Reference proteome</keyword>
<evidence type="ECO:0000313" key="3">
    <source>
        <dbReference type="Proteomes" id="UP000274429"/>
    </source>
</evidence>
<feature type="region of interest" description="Disordered" evidence="1">
    <location>
        <begin position="18"/>
        <end position="77"/>
    </location>
</feature>
<gene>
    <name evidence="2" type="ORF">TTAC_LOCUS8212</name>
</gene>
<name>A0A0R3X4A1_HYDTA</name>
<sequence>MRCGAALHAMRVVVRQSSALPPLPSPPPAPALSRSLHLGDSLSQGDSPSSRTTCRTFCHPPYDPSASTIQSNHGTTV</sequence>
<organism evidence="4">
    <name type="scientific">Hydatigena taeniaeformis</name>
    <name type="common">Feline tapeworm</name>
    <name type="synonym">Taenia taeniaeformis</name>
    <dbReference type="NCBI Taxonomy" id="6205"/>
    <lineage>
        <taxon>Eukaryota</taxon>
        <taxon>Metazoa</taxon>
        <taxon>Spiralia</taxon>
        <taxon>Lophotrochozoa</taxon>
        <taxon>Platyhelminthes</taxon>
        <taxon>Cestoda</taxon>
        <taxon>Eucestoda</taxon>
        <taxon>Cyclophyllidea</taxon>
        <taxon>Taeniidae</taxon>
        <taxon>Hydatigera</taxon>
    </lineage>
</organism>
<accession>A0A0R3X4A1</accession>
<dbReference type="Proteomes" id="UP000274429">
    <property type="component" value="Unassembled WGS sequence"/>
</dbReference>
<feature type="compositionally biased region" description="Polar residues" evidence="1">
    <location>
        <begin position="65"/>
        <end position="77"/>
    </location>
</feature>
<dbReference type="EMBL" id="UYWX01020465">
    <property type="protein sequence ID" value="VDM32726.1"/>
    <property type="molecule type" value="Genomic_DNA"/>
</dbReference>
<dbReference type="AlphaFoldDB" id="A0A0R3X4A1"/>